<organism evidence="1 2">
    <name type="scientific">Brassica oleracea var. oleracea</name>
    <dbReference type="NCBI Taxonomy" id="109376"/>
    <lineage>
        <taxon>Eukaryota</taxon>
        <taxon>Viridiplantae</taxon>
        <taxon>Streptophyta</taxon>
        <taxon>Embryophyta</taxon>
        <taxon>Tracheophyta</taxon>
        <taxon>Spermatophyta</taxon>
        <taxon>Magnoliopsida</taxon>
        <taxon>eudicotyledons</taxon>
        <taxon>Gunneridae</taxon>
        <taxon>Pentapetalae</taxon>
        <taxon>rosids</taxon>
        <taxon>malvids</taxon>
        <taxon>Brassicales</taxon>
        <taxon>Brassicaceae</taxon>
        <taxon>Brassiceae</taxon>
        <taxon>Brassica</taxon>
    </lineage>
</organism>
<keyword evidence="2" id="KW-1185">Reference proteome</keyword>
<dbReference type="Gramene" id="Bo1g072520.1">
    <property type="protein sequence ID" value="Bo1g072520.1"/>
    <property type="gene ID" value="Bo1g072520"/>
</dbReference>
<accession>A0A0D3A917</accession>
<dbReference type="AlphaFoldDB" id="A0A0D3A917"/>
<sequence length="61" mass="6917">MADPRKYFFCASYVGLQQHLPENAHVHRRLASFLHQNLLVVSSNLSHKFPEVDCQTASCSS</sequence>
<reference evidence="1 2" key="1">
    <citation type="journal article" date="2014" name="Genome Biol.">
        <title>Transcriptome and methylome profiling reveals relics of genome dominance in the mesopolyploid Brassica oleracea.</title>
        <authorList>
            <person name="Parkin I.A."/>
            <person name="Koh C."/>
            <person name="Tang H."/>
            <person name="Robinson S.J."/>
            <person name="Kagale S."/>
            <person name="Clarke W.E."/>
            <person name="Town C.D."/>
            <person name="Nixon J."/>
            <person name="Krishnakumar V."/>
            <person name="Bidwell S.L."/>
            <person name="Denoeud F."/>
            <person name="Belcram H."/>
            <person name="Links M.G."/>
            <person name="Just J."/>
            <person name="Clarke C."/>
            <person name="Bender T."/>
            <person name="Huebert T."/>
            <person name="Mason A.S."/>
            <person name="Pires J.C."/>
            <person name="Barker G."/>
            <person name="Moore J."/>
            <person name="Walley P.G."/>
            <person name="Manoli S."/>
            <person name="Batley J."/>
            <person name="Edwards D."/>
            <person name="Nelson M.N."/>
            <person name="Wang X."/>
            <person name="Paterson A.H."/>
            <person name="King G."/>
            <person name="Bancroft I."/>
            <person name="Chalhoub B."/>
            <person name="Sharpe A.G."/>
        </authorList>
    </citation>
    <scope>NUCLEOTIDE SEQUENCE</scope>
    <source>
        <strain evidence="1 2">cv. TO1000</strain>
    </source>
</reference>
<evidence type="ECO:0000313" key="1">
    <source>
        <dbReference type="EnsemblPlants" id="Bo1g072520.1"/>
    </source>
</evidence>
<dbReference type="HOGENOM" id="CLU_2925776_0_0_1"/>
<name>A0A0D3A917_BRAOL</name>
<dbReference type="EnsemblPlants" id="Bo1g072520.1">
    <property type="protein sequence ID" value="Bo1g072520.1"/>
    <property type="gene ID" value="Bo1g072520"/>
</dbReference>
<proteinExistence type="predicted"/>
<dbReference type="Proteomes" id="UP000032141">
    <property type="component" value="Chromosome C1"/>
</dbReference>
<protein>
    <submittedName>
        <fullName evidence="1">Uncharacterized protein</fullName>
    </submittedName>
</protein>
<reference evidence="1" key="2">
    <citation type="submission" date="2015-03" db="UniProtKB">
        <authorList>
            <consortium name="EnsemblPlants"/>
        </authorList>
    </citation>
    <scope>IDENTIFICATION</scope>
</reference>
<evidence type="ECO:0000313" key="2">
    <source>
        <dbReference type="Proteomes" id="UP000032141"/>
    </source>
</evidence>